<protein>
    <recommendedName>
        <fullName evidence="4">DUF3953 domain-containing protein</fullName>
    </recommendedName>
</protein>
<gene>
    <name evidence="2" type="ORF">C8Z91_02175</name>
</gene>
<dbReference type="InterPro" id="IPR025018">
    <property type="entry name" value="DUF3953"/>
</dbReference>
<name>A0A2T6G920_9BACL</name>
<reference evidence="2 3" key="1">
    <citation type="submission" date="2018-03" db="EMBL/GenBank/DDBJ databases">
        <title>Genome sequence of Paenibacillus elgii strain AC13 an antimicrobial compound producing bacteria.</title>
        <authorList>
            <person name="Kurokawa A.S."/>
            <person name="Araujo J.F."/>
            <person name="Costa R.A."/>
            <person name="Ortega D.B."/>
            <person name="Pires A.S."/>
            <person name="Pappas G.J.Jr."/>
            <person name="Franco O.L."/>
            <person name="Barreto C."/>
            <person name="Magalhaes B.S."/>
            <person name="Kruger R.H."/>
        </authorList>
    </citation>
    <scope>NUCLEOTIDE SEQUENCE [LARGE SCALE GENOMIC DNA]</scope>
    <source>
        <strain evidence="2 3">AC13</strain>
    </source>
</reference>
<keyword evidence="1" id="KW-0472">Membrane</keyword>
<dbReference type="AlphaFoldDB" id="A0A2T6G920"/>
<evidence type="ECO:0000313" key="2">
    <source>
        <dbReference type="EMBL" id="PUA40657.1"/>
    </source>
</evidence>
<dbReference type="EMBL" id="PYHP01000007">
    <property type="protein sequence ID" value="PUA40657.1"/>
    <property type="molecule type" value="Genomic_DNA"/>
</dbReference>
<comment type="caution">
    <text evidence="2">The sequence shown here is derived from an EMBL/GenBank/DDBJ whole genome shotgun (WGS) entry which is preliminary data.</text>
</comment>
<dbReference type="Pfam" id="PF13129">
    <property type="entry name" value="DUF3953"/>
    <property type="match status" value="1"/>
</dbReference>
<keyword evidence="1" id="KW-1133">Transmembrane helix</keyword>
<evidence type="ECO:0000256" key="1">
    <source>
        <dbReference type="SAM" id="Phobius"/>
    </source>
</evidence>
<proteinExistence type="predicted"/>
<organism evidence="2 3">
    <name type="scientific">Paenibacillus elgii</name>
    <dbReference type="NCBI Taxonomy" id="189691"/>
    <lineage>
        <taxon>Bacteria</taxon>
        <taxon>Bacillati</taxon>
        <taxon>Bacillota</taxon>
        <taxon>Bacilli</taxon>
        <taxon>Bacillales</taxon>
        <taxon>Paenibacillaceae</taxon>
        <taxon>Paenibacillus</taxon>
    </lineage>
</organism>
<feature type="transmembrane region" description="Helical" evidence="1">
    <location>
        <begin position="16"/>
        <end position="37"/>
    </location>
</feature>
<keyword evidence="1" id="KW-0812">Transmembrane</keyword>
<accession>A0A2T6G920</accession>
<feature type="transmembrane region" description="Helical" evidence="1">
    <location>
        <begin position="43"/>
        <end position="61"/>
    </location>
</feature>
<evidence type="ECO:0008006" key="4">
    <source>
        <dbReference type="Google" id="ProtNLM"/>
    </source>
</evidence>
<dbReference type="Proteomes" id="UP000244184">
    <property type="component" value="Unassembled WGS sequence"/>
</dbReference>
<feature type="transmembrane region" description="Helical" evidence="1">
    <location>
        <begin position="73"/>
        <end position="91"/>
    </location>
</feature>
<dbReference type="PROSITE" id="PS51257">
    <property type="entry name" value="PROKAR_LIPOPROTEIN"/>
    <property type="match status" value="1"/>
</dbReference>
<evidence type="ECO:0000313" key="3">
    <source>
        <dbReference type="Proteomes" id="UP000244184"/>
    </source>
</evidence>
<sequence length="94" mass="11229">MDFIERGYLMNKNKNIFTIISRIFAFIVIIVSCYSLMQHDNYRYIQYTQLGLALMFLFSSLSEFKRENKKIAIMNLSVSLFVFFVFFAILLTRK</sequence>